<organism evidence="1 2">
    <name type="scientific">Aureobasidium melanogenum (strain CBS 110374)</name>
    <name type="common">Aureobasidium pullulans var. melanogenum</name>
    <dbReference type="NCBI Taxonomy" id="1043003"/>
    <lineage>
        <taxon>Eukaryota</taxon>
        <taxon>Fungi</taxon>
        <taxon>Dikarya</taxon>
        <taxon>Ascomycota</taxon>
        <taxon>Pezizomycotina</taxon>
        <taxon>Dothideomycetes</taxon>
        <taxon>Dothideomycetidae</taxon>
        <taxon>Dothideales</taxon>
        <taxon>Saccotheciaceae</taxon>
        <taxon>Aureobasidium</taxon>
    </lineage>
</organism>
<protein>
    <submittedName>
        <fullName evidence="1">Uncharacterized protein</fullName>
    </submittedName>
</protein>
<sequence length="266" mass="29894">MVSRTDWTTSQVAVDREALLAGDGCHHEEAKALDDYLSGLLDVQQAANKITSPVLAEEDPPSELYRLWGLLSDALVELSDDQEKILDLLAAMQSLPSTNSIDWSQLMNFGHMWSDCHRLHIQGHSPWEKESWTAARRAELCHQFEAIGTAEAKIYLRSIGGIPADWGYDVLNLVCLRRPGLEVLIFEVHAWLQCAGTQLKTDLPSEEIRSYSRPVPGSRRGLLQRTTCTMTEHWDTWRREMSELSSSQSILSVESRDVAAKCSALM</sequence>
<proteinExistence type="predicted"/>
<keyword evidence="2" id="KW-1185">Reference proteome</keyword>
<dbReference type="RefSeq" id="XP_040876513.1">
    <property type="nucleotide sequence ID" value="XM_041023138.1"/>
</dbReference>
<accession>A0A074VFE3</accession>
<evidence type="ECO:0000313" key="1">
    <source>
        <dbReference type="EMBL" id="KEQ59490.1"/>
    </source>
</evidence>
<name>A0A074VFE3_AURM1</name>
<gene>
    <name evidence="1" type="ORF">M437DRAFT_56979</name>
</gene>
<dbReference type="HOGENOM" id="CLU_068288_0_0_1"/>
<evidence type="ECO:0000313" key="2">
    <source>
        <dbReference type="Proteomes" id="UP000030672"/>
    </source>
</evidence>
<reference evidence="1 2" key="1">
    <citation type="journal article" date="2014" name="BMC Genomics">
        <title>Genome sequencing of four Aureobasidium pullulans varieties: biotechnological potential, stress tolerance, and description of new species.</title>
        <authorList>
            <person name="Gostin Ar C."/>
            <person name="Ohm R.A."/>
            <person name="Kogej T."/>
            <person name="Sonjak S."/>
            <person name="Turk M."/>
            <person name="Zajc J."/>
            <person name="Zalar P."/>
            <person name="Grube M."/>
            <person name="Sun H."/>
            <person name="Han J."/>
            <person name="Sharma A."/>
            <person name="Chiniquy J."/>
            <person name="Ngan C.Y."/>
            <person name="Lipzen A."/>
            <person name="Barry K."/>
            <person name="Grigoriev I.V."/>
            <person name="Gunde-Cimerman N."/>
        </authorList>
    </citation>
    <scope>NUCLEOTIDE SEQUENCE [LARGE SCALE GENOMIC DNA]</scope>
    <source>
        <strain evidence="1 2">CBS 110374</strain>
    </source>
</reference>
<dbReference type="Proteomes" id="UP000030672">
    <property type="component" value="Unassembled WGS sequence"/>
</dbReference>
<dbReference type="GeneID" id="63916511"/>
<dbReference type="AlphaFoldDB" id="A0A074VFE3"/>
<dbReference type="EMBL" id="KL584848">
    <property type="protein sequence ID" value="KEQ59490.1"/>
    <property type="molecule type" value="Genomic_DNA"/>
</dbReference>